<evidence type="ECO:0000256" key="3">
    <source>
        <dbReference type="ARBA" id="ARBA00022679"/>
    </source>
</evidence>
<keyword evidence="3 5" id="KW-0808">Transferase</keyword>
<dbReference type="HAMAP" id="MF_00787">
    <property type="entry name" value="CbiD"/>
    <property type="match status" value="1"/>
</dbReference>
<protein>
    <recommendedName>
        <fullName evidence="5">Cobalt-precorrin-5B C(1)-methyltransferase</fullName>
        <ecNumber evidence="5">2.1.1.195</ecNumber>
    </recommendedName>
    <alternativeName>
        <fullName evidence="5">Cobalt-precorrin-6A synthase</fullName>
    </alternativeName>
</protein>
<keyword evidence="4 5" id="KW-0949">S-adenosyl-L-methionine</keyword>
<dbReference type="EMBL" id="WAIE01000001">
    <property type="protein sequence ID" value="KAB1442976.1"/>
    <property type="molecule type" value="Genomic_DNA"/>
</dbReference>
<dbReference type="InterPro" id="IPR002748">
    <property type="entry name" value="CbiD"/>
</dbReference>
<evidence type="ECO:0000313" key="7">
    <source>
        <dbReference type="Proteomes" id="UP000438699"/>
    </source>
</evidence>
<dbReference type="GO" id="GO:0032259">
    <property type="term" value="P:methylation"/>
    <property type="evidence" value="ECO:0007669"/>
    <property type="project" value="UniProtKB-KW"/>
</dbReference>
<dbReference type="InterPro" id="IPR036074">
    <property type="entry name" value="CbiD_sf"/>
</dbReference>
<dbReference type="SUPFAM" id="SSF111342">
    <property type="entry name" value="CbiD-like"/>
    <property type="match status" value="1"/>
</dbReference>
<comment type="caution">
    <text evidence="6">The sequence shown here is derived from an EMBL/GenBank/DDBJ whole genome shotgun (WGS) entry which is preliminary data.</text>
</comment>
<evidence type="ECO:0000256" key="2">
    <source>
        <dbReference type="ARBA" id="ARBA00022603"/>
    </source>
</evidence>
<keyword evidence="7" id="KW-1185">Reference proteome</keyword>
<sequence length="370" mass="39519">MSAEKTLRNGYTTGTCAAAAAKAGVHYLLSGQKLPIADTPLPDGNRLGVPIHALESVQFGEAGAEGVRVTVIKDGGDDPDVTHGCEIQAVVSLDCDNDAYGPCVCVHGGRGVGRVTLPGLPVAVGRAAINPAPRQQIEMAVREEVEDLESCRVIVRVEVPQGERIAQKTMNPRLGIVGGISILGTHGIVRPYSHDSWKASIAEALDVARAQGLERVVFTTGRRSERFYAERYPDTPELAMVQAADFFAFSMRAAAERGFAEVRWAMFFGKLVKHAQGLEYTHAKTHPVDFAMLSDSCAQAGIAPELARQAAGANTARQVLESVAHDPARADLLSLLVERAVHAARSFAPTLSVGYAVFDFDASLLLERVP</sequence>
<keyword evidence="1 5" id="KW-0169">Cobalamin biosynthesis</keyword>
<dbReference type="UniPathway" id="UPA00148">
    <property type="reaction ID" value="UER00227"/>
</dbReference>
<dbReference type="PANTHER" id="PTHR35863:SF1">
    <property type="entry name" value="COBALT-PRECORRIN-5B C(1)-METHYLTRANSFERASE"/>
    <property type="match status" value="1"/>
</dbReference>
<evidence type="ECO:0000313" key="6">
    <source>
        <dbReference type="EMBL" id="KAB1442976.1"/>
    </source>
</evidence>
<reference evidence="6 7" key="1">
    <citation type="journal article" date="2017" name="Int. J. Syst. Evol. Microbiol.">
        <title>Desulfovibrio senegalensis sp. nov., a mesophilic sulfate reducer isolated from marine sediment.</title>
        <authorList>
            <person name="Thioye A."/>
            <person name="Gam Z.B.A."/>
            <person name="Mbengue M."/>
            <person name="Cayol J.L."/>
            <person name="Joseph-Bartoli M."/>
            <person name="Toure-Kane C."/>
            <person name="Labat M."/>
        </authorList>
    </citation>
    <scope>NUCLEOTIDE SEQUENCE [LARGE SCALE GENOMIC DNA]</scope>
    <source>
        <strain evidence="6 7">DSM 101509</strain>
    </source>
</reference>
<dbReference type="OrthoDB" id="6439987at2"/>
<dbReference type="NCBIfam" id="TIGR00312">
    <property type="entry name" value="cbiD"/>
    <property type="match status" value="1"/>
</dbReference>
<comment type="function">
    <text evidence="5">Catalyzes the methylation of C-1 in cobalt-precorrin-5B to form cobalt-precorrin-6A.</text>
</comment>
<proteinExistence type="inferred from homology"/>
<accession>A0A6N6N4G5</accession>
<dbReference type="RefSeq" id="WP_151149183.1">
    <property type="nucleotide sequence ID" value="NZ_WAIE01000001.1"/>
</dbReference>
<gene>
    <name evidence="5" type="primary">cbiD</name>
    <name evidence="6" type="ORF">F8A88_01510</name>
</gene>
<keyword evidence="2 5" id="KW-0489">Methyltransferase</keyword>
<dbReference type="NCBIfam" id="NF000849">
    <property type="entry name" value="PRK00075.1-1"/>
    <property type="match status" value="1"/>
</dbReference>
<dbReference type="PANTHER" id="PTHR35863">
    <property type="entry name" value="COBALT-PRECORRIN-5B C(1)-METHYLTRANSFERASE"/>
    <property type="match status" value="1"/>
</dbReference>
<evidence type="ECO:0000256" key="1">
    <source>
        <dbReference type="ARBA" id="ARBA00022573"/>
    </source>
</evidence>
<dbReference type="EC" id="2.1.1.195" evidence="5"/>
<name>A0A6N6N4G5_9BACT</name>
<dbReference type="GO" id="GO:0008168">
    <property type="term" value="F:methyltransferase activity"/>
    <property type="evidence" value="ECO:0007669"/>
    <property type="project" value="UniProtKB-UniRule"/>
</dbReference>
<comment type="catalytic activity">
    <reaction evidence="5">
        <text>Co-precorrin-5B + S-adenosyl-L-methionine = Co-precorrin-6A + S-adenosyl-L-homocysteine</text>
        <dbReference type="Rhea" id="RHEA:26285"/>
        <dbReference type="ChEBI" id="CHEBI:57856"/>
        <dbReference type="ChEBI" id="CHEBI:59789"/>
        <dbReference type="ChEBI" id="CHEBI:60063"/>
        <dbReference type="ChEBI" id="CHEBI:60064"/>
        <dbReference type="EC" id="2.1.1.195"/>
    </reaction>
</comment>
<dbReference type="GO" id="GO:0019251">
    <property type="term" value="P:anaerobic cobalamin biosynthetic process"/>
    <property type="evidence" value="ECO:0007669"/>
    <property type="project" value="UniProtKB-UniRule"/>
</dbReference>
<dbReference type="Gene3D" id="3.30.2110.10">
    <property type="entry name" value="CbiD-like"/>
    <property type="match status" value="1"/>
</dbReference>
<comment type="pathway">
    <text evidence="5">Cofactor biosynthesis; adenosylcobalamin biosynthesis; cob(II)yrinate a,c-diamide from sirohydrochlorin (anaerobic route): step 6/10.</text>
</comment>
<dbReference type="Pfam" id="PF01888">
    <property type="entry name" value="CbiD"/>
    <property type="match status" value="1"/>
</dbReference>
<dbReference type="PIRSF" id="PIRSF026782">
    <property type="entry name" value="CbiD"/>
    <property type="match status" value="1"/>
</dbReference>
<dbReference type="AlphaFoldDB" id="A0A6N6N4G5"/>
<evidence type="ECO:0000256" key="5">
    <source>
        <dbReference type="HAMAP-Rule" id="MF_00787"/>
    </source>
</evidence>
<dbReference type="Proteomes" id="UP000438699">
    <property type="component" value="Unassembled WGS sequence"/>
</dbReference>
<comment type="similarity">
    <text evidence="5">Belongs to the CbiD family.</text>
</comment>
<evidence type="ECO:0000256" key="4">
    <source>
        <dbReference type="ARBA" id="ARBA00022691"/>
    </source>
</evidence>
<organism evidence="6 7">
    <name type="scientific">Pseudodesulfovibrio senegalensis</name>
    <dbReference type="NCBI Taxonomy" id="1721087"/>
    <lineage>
        <taxon>Bacteria</taxon>
        <taxon>Pseudomonadati</taxon>
        <taxon>Thermodesulfobacteriota</taxon>
        <taxon>Desulfovibrionia</taxon>
        <taxon>Desulfovibrionales</taxon>
        <taxon>Desulfovibrionaceae</taxon>
    </lineage>
</organism>